<dbReference type="SUPFAM" id="SSF53335">
    <property type="entry name" value="S-adenosyl-L-methionine-dependent methyltransferases"/>
    <property type="match status" value="1"/>
</dbReference>
<dbReference type="Proteomes" id="UP000199682">
    <property type="component" value="Unassembled WGS sequence"/>
</dbReference>
<dbReference type="InterPro" id="IPR029063">
    <property type="entry name" value="SAM-dependent_MTases_sf"/>
</dbReference>
<dbReference type="AlphaFoldDB" id="A0A1G9DEC1"/>
<evidence type="ECO:0000313" key="3">
    <source>
        <dbReference type="Proteomes" id="UP000199682"/>
    </source>
</evidence>
<evidence type="ECO:0000256" key="1">
    <source>
        <dbReference type="SAM" id="Coils"/>
    </source>
</evidence>
<evidence type="ECO:0008006" key="4">
    <source>
        <dbReference type="Google" id="ProtNLM"/>
    </source>
</evidence>
<name>A0A1G9DEC1_9PSEU</name>
<protein>
    <recommendedName>
        <fullName evidence="4">Methyltransferase domain-containing protein</fullName>
    </recommendedName>
</protein>
<gene>
    <name evidence="2" type="ORF">SAMN04488074_106235</name>
</gene>
<accession>A0A1G9DEC1</accession>
<keyword evidence="1" id="KW-0175">Coiled coil</keyword>
<organism evidence="2 3">
    <name type="scientific">Lentzea albidocapillata subsp. violacea</name>
    <dbReference type="NCBI Taxonomy" id="128104"/>
    <lineage>
        <taxon>Bacteria</taxon>
        <taxon>Bacillati</taxon>
        <taxon>Actinomycetota</taxon>
        <taxon>Actinomycetes</taxon>
        <taxon>Pseudonocardiales</taxon>
        <taxon>Pseudonocardiaceae</taxon>
        <taxon>Lentzea</taxon>
    </lineage>
</organism>
<sequence length="362" mass="39912">MSEARLADALVRLDQNKELRLPLRSRDLLGRFVMRLLWRRQVKWQIENNIATRDAVNALSEMLHDQQQVPRGELAHEVQQLQRADQNIMAGLNQRLYAAIGSVRTELSDLRLQLVDAGLHEEKADQRLDAIESQLAELVAASRDARLRNAQVDLVLDRFRRSADAGFDASTVTVPARANGVELAIAELLDGPVEHVRAARAAHLPAVDGRGTVFDAAPWRGEWFEVLREAGISAHGASANPSVVKHNAELGFRLDEADPLDALAAVDKRSLGAVTAFRFVERLSPDALGQFVSLAAESLRPGGVLLVESLAAGPEFHLDPFALRPVHPTYLRFLAETAGFAEVTTEHREHPLGARFTLTARM</sequence>
<proteinExistence type="predicted"/>
<evidence type="ECO:0000313" key="2">
    <source>
        <dbReference type="EMBL" id="SDK62228.1"/>
    </source>
</evidence>
<dbReference type="RefSeq" id="WP_090006674.1">
    <property type="nucleotide sequence ID" value="NZ_FNET01000006.1"/>
</dbReference>
<reference evidence="3" key="1">
    <citation type="submission" date="2016-10" db="EMBL/GenBank/DDBJ databases">
        <authorList>
            <person name="Varghese N."/>
            <person name="Submissions S."/>
        </authorList>
    </citation>
    <scope>NUCLEOTIDE SEQUENCE [LARGE SCALE GENOMIC DNA]</scope>
    <source>
        <strain evidence="3">DSM 44796</strain>
    </source>
</reference>
<feature type="coiled-coil region" evidence="1">
    <location>
        <begin position="121"/>
        <end position="148"/>
    </location>
</feature>
<dbReference type="Gene3D" id="3.40.50.150">
    <property type="entry name" value="Vaccinia Virus protein VP39"/>
    <property type="match status" value="1"/>
</dbReference>
<dbReference type="EMBL" id="FNET01000006">
    <property type="protein sequence ID" value="SDK62228.1"/>
    <property type="molecule type" value="Genomic_DNA"/>
</dbReference>